<dbReference type="PROSITE" id="PS51257">
    <property type="entry name" value="PROKAR_LIPOPROTEIN"/>
    <property type="match status" value="1"/>
</dbReference>
<feature type="chain" id="PRO_5045658848" description="WD40 repeat domain-containing protein" evidence="2">
    <location>
        <begin position="18"/>
        <end position="369"/>
    </location>
</feature>
<feature type="region of interest" description="Disordered" evidence="1">
    <location>
        <begin position="131"/>
        <end position="153"/>
    </location>
</feature>
<dbReference type="PANTHER" id="PTHR47197">
    <property type="entry name" value="PROTEIN NIRF"/>
    <property type="match status" value="1"/>
</dbReference>
<evidence type="ECO:0000256" key="1">
    <source>
        <dbReference type="SAM" id="MobiDB-lite"/>
    </source>
</evidence>
<sequence length="369" mass="39444">MKFKTSAIALGLAVALAACSKKEEAVAPEAAAPVEQAAPQAVAYVTHQDGPVTIYSLADYTKIGEINVGEGGRGVGLTEDGKLLVVAVKETKDLAIVDTATNQVVRRVPVGINPEFVRVLGNLAFVAYEPASKGGPPPKPGSAEAKAIEKEREEGDELPAQVAIIDLVKGEKVKEITAGFETEGIEFSADGKHIIVTNEADENVSVHDIETGEKIKQIDTESYGIRPRGVKRSPDGEQFVVTLEYGNKMLILDKNYNVINEAATGEVPYGVTYTRDGSEIVVALARGKAIQVFDAKTLELKREMPVGDRCWHFSFTPDDTQLIVACGRSNNILVLDYATGNVIKDIPEGNMPWGVMVSPKSVGSLDIPG</sequence>
<reference evidence="3 4" key="1">
    <citation type="submission" date="2020-05" db="EMBL/GenBank/DDBJ databases">
        <title>Compete genome of Limnobacter sp. SAORIC-580.</title>
        <authorList>
            <person name="Song J."/>
            <person name="Cho J.-C."/>
        </authorList>
    </citation>
    <scope>NUCLEOTIDE SEQUENCE [LARGE SCALE GENOMIC DNA]</scope>
    <source>
        <strain evidence="3 4">SAORIC-580</strain>
    </source>
</reference>
<dbReference type="InterPro" id="IPR015943">
    <property type="entry name" value="WD40/YVTN_repeat-like_dom_sf"/>
</dbReference>
<dbReference type="Gene3D" id="2.130.10.10">
    <property type="entry name" value="YVTN repeat-like/Quinoprotein amine dehydrogenase"/>
    <property type="match status" value="3"/>
</dbReference>
<dbReference type="EMBL" id="CP053084">
    <property type="protein sequence ID" value="QJR30785.1"/>
    <property type="molecule type" value="Genomic_DNA"/>
</dbReference>
<evidence type="ECO:0000256" key="2">
    <source>
        <dbReference type="SAM" id="SignalP"/>
    </source>
</evidence>
<accession>A0ABX6NA39</accession>
<evidence type="ECO:0000313" key="3">
    <source>
        <dbReference type="EMBL" id="QJR30785.1"/>
    </source>
</evidence>
<dbReference type="SUPFAM" id="SSF50974">
    <property type="entry name" value="Nitrous oxide reductase, N-terminal domain"/>
    <property type="match status" value="1"/>
</dbReference>
<evidence type="ECO:0008006" key="5">
    <source>
        <dbReference type="Google" id="ProtNLM"/>
    </source>
</evidence>
<gene>
    <name evidence="3" type="ORF">HKT17_14290</name>
</gene>
<dbReference type="InterPro" id="IPR051200">
    <property type="entry name" value="Host-pathogen_enzymatic-act"/>
</dbReference>
<feature type="signal peptide" evidence="2">
    <location>
        <begin position="1"/>
        <end position="17"/>
    </location>
</feature>
<keyword evidence="2" id="KW-0732">Signal</keyword>
<dbReference type="InterPro" id="IPR011045">
    <property type="entry name" value="N2O_reductase_N"/>
</dbReference>
<evidence type="ECO:0000313" key="4">
    <source>
        <dbReference type="Proteomes" id="UP000501130"/>
    </source>
</evidence>
<protein>
    <recommendedName>
        <fullName evidence="5">WD40 repeat domain-containing protein</fullName>
    </recommendedName>
</protein>
<keyword evidence="4" id="KW-1185">Reference proteome</keyword>
<dbReference type="InterPro" id="IPR011964">
    <property type="entry name" value="YVTN_b-propeller_repeat"/>
</dbReference>
<dbReference type="PANTHER" id="PTHR47197:SF3">
    <property type="entry name" value="DIHYDRO-HEME D1 DEHYDROGENASE"/>
    <property type="match status" value="1"/>
</dbReference>
<dbReference type="RefSeq" id="WP_171100976.1">
    <property type="nucleotide sequence ID" value="NZ_CP053084.1"/>
</dbReference>
<proteinExistence type="predicted"/>
<organism evidence="3 4">
    <name type="scientific">Limnobacter profundi</name>
    <dbReference type="NCBI Taxonomy" id="2732163"/>
    <lineage>
        <taxon>Bacteria</taxon>
        <taxon>Pseudomonadati</taxon>
        <taxon>Pseudomonadota</taxon>
        <taxon>Betaproteobacteria</taxon>
        <taxon>Burkholderiales</taxon>
        <taxon>Burkholderiaceae</taxon>
        <taxon>Limnobacter</taxon>
    </lineage>
</organism>
<dbReference type="Pfam" id="PF02239">
    <property type="entry name" value="Cytochrom_D1"/>
    <property type="match status" value="1"/>
</dbReference>
<dbReference type="NCBIfam" id="TIGR02276">
    <property type="entry name" value="beta_rpt_yvtn"/>
    <property type="match status" value="1"/>
</dbReference>
<name>A0ABX6NA39_9BURK</name>
<dbReference type="Proteomes" id="UP000501130">
    <property type="component" value="Chromosome"/>
</dbReference>